<dbReference type="EMBL" id="LT629688">
    <property type="protein sequence ID" value="SDE15966.1"/>
    <property type="molecule type" value="Genomic_DNA"/>
</dbReference>
<dbReference type="InterPro" id="IPR050107">
    <property type="entry name" value="ABC_carbohydrate_import_ATPase"/>
</dbReference>
<evidence type="ECO:0000256" key="8">
    <source>
        <dbReference type="ARBA" id="ARBA00023136"/>
    </source>
</evidence>
<evidence type="ECO:0000313" key="11">
    <source>
        <dbReference type="Proteomes" id="UP000198546"/>
    </source>
</evidence>
<gene>
    <name evidence="10" type="ORF">SAMN04489747_2670</name>
</gene>
<evidence type="ECO:0000313" key="10">
    <source>
        <dbReference type="EMBL" id="SDE15966.1"/>
    </source>
</evidence>
<dbReference type="RefSeq" id="WP_172804040.1">
    <property type="nucleotide sequence ID" value="NZ_LT629688.1"/>
</dbReference>
<dbReference type="Gene3D" id="3.40.50.300">
    <property type="entry name" value="P-loop containing nucleotide triphosphate hydrolases"/>
    <property type="match status" value="2"/>
</dbReference>
<dbReference type="STRING" id="675864.SAMN04489747_2670"/>
<evidence type="ECO:0000259" key="9">
    <source>
        <dbReference type="PROSITE" id="PS50893"/>
    </source>
</evidence>
<dbReference type="GO" id="GO:0005524">
    <property type="term" value="F:ATP binding"/>
    <property type="evidence" value="ECO:0007669"/>
    <property type="project" value="UniProtKB-KW"/>
</dbReference>
<keyword evidence="8" id="KW-0472">Membrane</keyword>
<keyword evidence="2" id="KW-1003">Cell membrane</keyword>
<keyword evidence="7" id="KW-1278">Translocase</keyword>
<dbReference type="InterPro" id="IPR027417">
    <property type="entry name" value="P-loop_NTPase"/>
</dbReference>
<accession>A0A1G7AQ07</accession>
<keyword evidence="5" id="KW-0547">Nucleotide-binding</keyword>
<sequence>MSQATAPLLETRGLTKVYGRFTALEPTDVTIHEGSIHGFLGKNGAGKSTLVQLLAGSVMPTAGQVLFRGQDITSLPLARRREMGIHLLSQHAQVVADLSVAENLVLPGYPRKGPFLDRRAMRRQAQELLDRYALRFPVDALAGSLSAPDQRRLSIVRTLMDQGALAMLDEPTTALSQGERESLFEWIRGLNEEGQTFVFISHFNSEIQAICTNVTVLRDGRVVADGEDPRAMTSAEISELVVGDKVQEFVRTRRPATRERVVVDGLVSDGVGPVSFTVGEGEILGLVGLPESGAQETARALAGLRPTQAGTVTVDGRVLRAGHVRDAIAGGVAYLTNDRIGEGIVGALTIREMLRLGNWPTRGPLVDDGEVSRTYDRYHSRLEFRVSSSRQPIEELSGGNQQKILLGRLLALEPKLLVLDEPTLGVDVATKEEVHRLVDELTANGMSVILLAYDTDEMVRMVDRVITFSDGTPSGQLTGDEITADGIIARLNHAPTELAPASA</sequence>
<keyword evidence="6 10" id="KW-0067">ATP-binding</keyword>
<dbReference type="Pfam" id="PF00005">
    <property type="entry name" value="ABC_tran"/>
    <property type="match status" value="2"/>
</dbReference>
<evidence type="ECO:0000256" key="4">
    <source>
        <dbReference type="ARBA" id="ARBA00022737"/>
    </source>
</evidence>
<proteinExistence type="predicted"/>
<feature type="domain" description="ABC transporter" evidence="9">
    <location>
        <begin position="250"/>
        <end position="495"/>
    </location>
</feature>
<dbReference type="SMART" id="SM00382">
    <property type="entry name" value="AAA"/>
    <property type="match status" value="2"/>
</dbReference>
<keyword evidence="1" id="KW-0813">Transport</keyword>
<dbReference type="InterPro" id="IPR003439">
    <property type="entry name" value="ABC_transporter-like_ATP-bd"/>
</dbReference>
<reference evidence="10 11" key="1">
    <citation type="submission" date="2016-10" db="EMBL/GenBank/DDBJ databases">
        <authorList>
            <person name="de Groot N.N."/>
        </authorList>
    </citation>
    <scope>NUCLEOTIDE SEQUENCE [LARGE SCALE GENOMIC DNA]</scope>
    <source>
        <strain evidence="10 11">MON 2.2</strain>
    </source>
</reference>
<dbReference type="PROSITE" id="PS00211">
    <property type="entry name" value="ABC_TRANSPORTER_1"/>
    <property type="match status" value="1"/>
</dbReference>
<keyword evidence="3" id="KW-0762">Sugar transport</keyword>
<evidence type="ECO:0000256" key="5">
    <source>
        <dbReference type="ARBA" id="ARBA00022741"/>
    </source>
</evidence>
<dbReference type="Proteomes" id="UP000198546">
    <property type="component" value="Chromosome i"/>
</dbReference>
<dbReference type="SUPFAM" id="SSF52540">
    <property type="entry name" value="P-loop containing nucleoside triphosphate hydrolases"/>
    <property type="match status" value="2"/>
</dbReference>
<evidence type="ECO:0000256" key="3">
    <source>
        <dbReference type="ARBA" id="ARBA00022597"/>
    </source>
</evidence>
<evidence type="ECO:0000256" key="7">
    <source>
        <dbReference type="ARBA" id="ARBA00022967"/>
    </source>
</evidence>
<evidence type="ECO:0000256" key="1">
    <source>
        <dbReference type="ARBA" id="ARBA00022448"/>
    </source>
</evidence>
<dbReference type="PROSITE" id="PS50893">
    <property type="entry name" value="ABC_TRANSPORTER_2"/>
    <property type="match status" value="2"/>
</dbReference>
<dbReference type="GO" id="GO:0016887">
    <property type="term" value="F:ATP hydrolysis activity"/>
    <property type="evidence" value="ECO:0007669"/>
    <property type="project" value="InterPro"/>
</dbReference>
<keyword evidence="11" id="KW-1185">Reference proteome</keyword>
<organism evidence="10 11">
    <name type="scientific">Auraticoccus monumenti</name>
    <dbReference type="NCBI Taxonomy" id="675864"/>
    <lineage>
        <taxon>Bacteria</taxon>
        <taxon>Bacillati</taxon>
        <taxon>Actinomycetota</taxon>
        <taxon>Actinomycetes</taxon>
        <taxon>Propionibacteriales</taxon>
        <taxon>Propionibacteriaceae</taxon>
        <taxon>Auraticoccus</taxon>
    </lineage>
</organism>
<dbReference type="CDD" id="cd03215">
    <property type="entry name" value="ABC_Carb_Monos_II"/>
    <property type="match status" value="1"/>
</dbReference>
<dbReference type="PANTHER" id="PTHR43790:SF3">
    <property type="entry name" value="D-ALLOSE IMPORT ATP-BINDING PROTEIN ALSA-RELATED"/>
    <property type="match status" value="1"/>
</dbReference>
<protein>
    <submittedName>
        <fullName evidence="10">Monosaccharide ABC transporter ATP-binding protein, CUT2 family</fullName>
    </submittedName>
</protein>
<dbReference type="InterPro" id="IPR017871">
    <property type="entry name" value="ABC_transporter-like_CS"/>
</dbReference>
<dbReference type="InterPro" id="IPR003593">
    <property type="entry name" value="AAA+_ATPase"/>
</dbReference>
<evidence type="ECO:0000256" key="2">
    <source>
        <dbReference type="ARBA" id="ARBA00022475"/>
    </source>
</evidence>
<evidence type="ECO:0000256" key="6">
    <source>
        <dbReference type="ARBA" id="ARBA00022840"/>
    </source>
</evidence>
<feature type="domain" description="ABC transporter" evidence="9">
    <location>
        <begin position="9"/>
        <end position="244"/>
    </location>
</feature>
<keyword evidence="4" id="KW-0677">Repeat</keyword>
<dbReference type="AlphaFoldDB" id="A0A1G7AQ07"/>
<dbReference type="PANTHER" id="PTHR43790">
    <property type="entry name" value="CARBOHYDRATE TRANSPORT ATP-BINDING PROTEIN MG119-RELATED"/>
    <property type="match status" value="1"/>
</dbReference>
<name>A0A1G7AQ07_9ACTN</name>